<dbReference type="EMBL" id="CM055742">
    <property type="protein sequence ID" value="KAJ8000564.1"/>
    <property type="molecule type" value="Genomic_DNA"/>
</dbReference>
<evidence type="ECO:0000313" key="1">
    <source>
        <dbReference type="EMBL" id="KAJ8000564.1"/>
    </source>
</evidence>
<proteinExistence type="predicted"/>
<name>A0ACC2GA91_DALPE</name>
<dbReference type="Proteomes" id="UP001157502">
    <property type="component" value="Chromosome 15"/>
</dbReference>
<evidence type="ECO:0000313" key="2">
    <source>
        <dbReference type="Proteomes" id="UP001157502"/>
    </source>
</evidence>
<organism evidence="1 2">
    <name type="scientific">Dallia pectoralis</name>
    <name type="common">Alaska blackfish</name>
    <dbReference type="NCBI Taxonomy" id="75939"/>
    <lineage>
        <taxon>Eukaryota</taxon>
        <taxon>Metazoa</taxon>
        <taxon>Chordata</taxon>
        <taxon>Craniata</taxon>
        <taxon>Vertebrata</taxon>
        <taxon>Euteleostomi</taxon>
        <taxon>Actinopterygii</taxon>
        <taxon>Neopterygii</taxon>
        <taxon>Teleostei</taxon>
        <taxon>Protacanthopterygii</taxon>
        <taxon>Esociformes</taxon>
        <taxon>Umbridae</taxon>
        <taxon>Dallia</taxon>
    </lineage>
</organism>
<reference evidence="1" key="1">
    <citation type="submission" date="2021-05" db="EMBL/GenBank/DDBJ databases">
        <authorList>
            <person name="Pan Q."/>
            <person name="Jouanno E."/>
            <person name="Zahm M."/>
            <person name="Klopp C."/>
            <person name="Cabau C."/>
            <person name="Louis A."/>
            <person name="Berthelot C."/>
            <person name="Parey E."/>
            <person name="Roest Crollius H."/>
            <person name="Montfort J."/>
            <person name="Robinson-Rechavi M."/>
            <person name="Bouchez O."/>
            <person name="Lampietro C."/>
            <person name="Lopez Roques C."/>
            <person name="Donnadieu C."/>
            <person name="Postlethwait J."/>
            <person name="Bobe J."/>
            <person name="Dillon D."/>
            <person name="Chandos A."/>
            <person name="von Hippel F."/>
            <person name="Guiguen Y."/>
        </authorList>
    </citation>
    <scope>NUCLEOTIDE SEQUENCE</scope>
    <source>
        <strain evidence="1">YG-Jan2019</strain>
    </source>
</reference>
<sequence length="79" mass="8641">MQTAGSDRVLLFLREHGDAEDELSEVPELPSVAQRDRSTLQALPGTVERQADRGSIPGRVVPQCHTFVCPSASESHQDK</sequence>
<gene>
    <name evidence="1" type="ORF">DPEC_G00181700</name>
</gene>
<accession>A0ACC2GA91</accession>
<protein>
    <submittedName>
        <fullName evidence="1">Uncharacterized protein</fullName>
    </submittedName>
</protein>
<comment type="caution">
    <text evidence="1">The sequence shown here is derived from an EMBL/GenBank/DDBJ whole genome shotgun (WGS) entry which is preliminary data.</text>
</comment>
<keyword evidence="2" id="KW-1185">Reference proteome</keyword>